<name>A0ABX0GVH7_9ACTN</name>
<keyword evidence="1" id="KW-0812">Transmembrane</keyword>
<feature type="transmembrane region" description="Helical" evidence="1">
    <location>
        <begin position="321"/>
        <end position="343"/>
    </location>
</feature>
<gene>
    <name evidence="2" type="ORF">G9H71_12060</name>
</gene>
<feature type="transmembrane region" description="Helical" evidence="1">
    <location>
        <begin position="26"/>
        <end position="46"/>
    </location>
</feature>
<feature type="transmembrane region" description="Helical" evidence="1">
    <location>
        <begin position="246"/>
        <end position="265"/>
    </location>
</feature>
<evidence type="ECO:0000313" key="2">
    <source>
        <dbReference type="EMBL" id="NHC14513.1"/>
    </source>
</evidence>
<proteinExistence type="predicted"/>
<keyword evidence="1" id="KW-0472">Membrane</keyword>
<keyword evidence="3" id="KW-1185">Reference proteome</keyword>
<accession>A0ABX0GVH7</accession>
<comment type="caution">
    <text evidence="2">The sequence shown here is derived from an EMBL/GenBank/DDBJ whole genome shotgun (WGS) entry which is preliminary data.</text>
</comment>
<keyword evidence="1" id="KW-1133">Transmembrane helix</keyword>
<protein>
    <recommendedName>
        <fullName evidence="4">FtsX-like permease family protein</fullName>
    </recommendedName>
</protein>
<feature type="transmembrane region" description="Helical" evidence="1">
    <location>
        <begin position="286"/>
        <end position="309"/>
    </location>
</feature>
<dbReference type="Proteomes" id="UP000800981">
    <property type="component" value="Unassembled WGS sequence"/>
</dbReference>
<dbReference type="RefSeq" id="WP_166282117.1">
    <property type="nucleotide sequence ID" value="NZ_JAANNP010000007.1"/>
</dbReference>
<evidence type="ECO:0008006" key="4">
    <source>
        <dbReference type="Google" id="ProtNLM"/>
    </source>
</evidence>
<evidence type="ECO:0000256" key="1">
    <source>
        <dbReference type="SAM" id="Phobius"/>
    </source>
</evidence>
<evidence type="ECO:0000313" key="3">
    <source>
        <dbReference type="Proteomes" id="UP000800981"/>
    </source>
</evidence>
<organism evidence="2 3">
    <name type="scientific">Motilibacter deserti</name>
    <dbReference type="NCBI Taxonomy" id="2714956"/>
    <lineage>
        <taxon>Bacteria</taxon>
        <taxon>Bacillati</taxon>
        <taxon>Actinomycetota</taxon>
        <taxon>Actinomycetes</taxon>
        <taxon>Motilibacterales</taxon>
        <taxon>Motilibacteraceae</taxon>
        <taxon>Motilibacter</taxon>
    </lineage>
</organism>
<sequence length="353" mass="36746">MQHDGWRLGYLAREATRNVLGRGSRLLPLLALAILAGVGSSSFIAYETVRLRDEIAQLDVQGQYVLVYRSTSTSAPAQISRASCESLAGQDGVRHAGLLTPVSDMDLLPVGVGLPAQRASTTLVPELSRVDVLIGPVLAGSGAASADRSASAFRVKTGTSETATAVVPTARPEALATDFSVTLPLLPADVDGPQCVVVLRALSDPARAGDLHGAALAVEGNPVTATRPFIATNDPVDTYLHRPGRWLPLLLALVGALATGIASRLRASEMAVYRLSGTSRTSVLTLLALETLLIAGTAGLCAVAAALALRDRYLDPLIPVTWGLAMAGVWAVGGLLATTDLALRRPTNLAKDR</sequence>
<dbReference type="EMBL" id="JAANNP010000007">
    <property type="protein sequence ID" value="NHC14513.1"/>
    <property type="molecule type" value="Genomic_DNA"/>
</dbReference>
<reference evidence="2 3" key="1">
    <citation type="submission" date="2020-03" db="EMBL/GenBank/DDBJ databases">
        <title>Two novel Motilibacter sp.</title>
        <authorList>
            <person name="Liu S."/>
        </authorList>
    </citation>
    <scope>NUCLEOTIDE SEQUENCE [LARGE SCALE GENOMIC DNA]</scope>
    <source>
        <strain evidence="2 3">E257</strain>
    </source>
</reference>